<reference evidence="4" key="3">
    <citation type="submission" date="2021-08" db="EMBL/GenBank/DDBJ databases">
        <authorList>
            <person name="Tani A."/>
            <person name="Ola A."/>
            <person name="Ogura Y."/>
            <person name="Katsura K."/>
            <person name="Hayashi T."/>
        </authorList>
    </citation>
    <scope>NUCLEOTIDE SEQUENCE</scope>
    <source>
        <strain evidence="4">DSM 22415</strain>
    </source>
</reference>
<dbReference type="EMBL" id="CABFVH010000001">
    <property type="protein sequence ID" value="VUF10574.1"/>
    <property type="molecule type" value="Genomic_DNA"/>
</dbReference>
<dbReference type="Proteomes" id="UP001055303">
    <property type="component" value="Unassembled WGS sequence"/>
</dbReference>
<dbReference type="RefSeq" id="WP_342353828.1">
    <property type="nucleotide sequence ID" value="NZ_BPQI01000177.1"/>
</dbReference>
<dbReference type="EMBL" id="BPQI01000177">
    <property type="protein sequence ID" value="GJD58949.1"/>
    <property type="molecule type" value="Genomic_DNA"/>
</dbReference>
<reference evidence="5 6" key="1">
    <citation type="submission" date="2019-06" db="EMBL/GenBank/DDBJ databases">
        <authorList>
            <person name="Rodrigo-Torres L."/>
            <person name="Arahal R. D."/>
            <person name="Lucena T."/>
        </authorList>
    </citation>
    <scope>NUCLEOTIDE SEQUENCE [LARGE SCALE GENOMIC DNA]</scope>
    <source>
        <strain evidence="5 6">SW08-7</strain>
    </source>
</reference>
<dbReference type="Proteomes" id="UP000401717">
    <property type="component" value="Unassembled WGS sequence"/>
</dbReference>
<evidence type="ECO:0000259" key="3">
    <source>
        <dbReference type="Pfam" id="PF07238"/>
    </source>
</evidence>
<organism evidence="5 6">
    <name type="scientific">Methylobacterium dankookense</name>
    <dbReference type="NCBI Taxonomy" id="560405"/>
    <lineage>
        <taxon>Bacteria</taxon>
        <taxon>Pseudomonadati</taxon>
        <taxon>Pseudomonadota</taxon>
        <taxon>Alphaproteobacteria</taxon>
        <taxon>Hyphomicrobiales</taxon>
        <taxon>Methylobacteriaceae</taxon>
        <taxon>Methylobacterium</taxon>
    </lineage>
</organism>
<dbReference type="Pfam" id="PF07238">
    <property type="entry name" value="PilZ"/>
    <property type="match status" value="1"/>
</dbReference>
<sequence>MGGSTNKDTLKGDSPGRRAHDRFAVMIPAAVILPDGVVVACVIRDISVMGARLSIARRHRLESTFPLRVASFAEPFPMRRIWQQGDFAGAMLDLPATEETVAGTHLAIAPPTSPSPPGHRPSGAGR</sequence>
<keyword evidence="2" id="KW-0472">Membrane</keyword>
<protein>
    <recommendedName>
        <fullName evidence="3">PilZ domain-containing protein</fullName>
    </recommendedName>
</protein>
<dbReference type="SUPFAM" id="SSF141371">
    <property type="entry name" value="PilZ domain-like"/>
    <property type="match status" value="1"/>
</dbReference>
<feature type="domain" description="PilZ" evidence="3">
    <location>
        <begin position="17"/>
        <end position="70"/>
    </location>
</feature>
<gene>
    <name evidence="4" type="ORF">IFDJLNFL_4875</name>
    <name evidence="5" type="ORF">MTDSW087_00242</name>
</gene>
<feature type="transmembrane region" description="Helical" evidence="2">
    <location>
        <begin position="23"/>
        <end position="43"/>
    </location>
</feature>
<evidence type="ECO:0000256" key="1">
    <source>
        <dbReference type="SAM" id="MobiDB-lite"/>
    </source>
</evidence>
<dbReference type="InterPro" id="IPR009875">
    <property type="entry name" value="PilZ_domain"/>
</dbReference>
<keyword evidence="2" id="KW-0812">Transmembrane</keyword>
<accession>A0A564FS54</accession>
<evidence type="ECO:0000313" key="6">
    <source>
        <dbReference type="Proteomes" id="UP000401717"/>
    </source>
</evidence>
<dbReference type="AlphaFoldDB" id="A0A564FS54"/>
<evidence type="ECO:0000313" key="7">
    <source>
        <dbReference type="Proteomes" id="UP001055303"/>
    </source>
</evidence>
<keyword evidence="2" id="KW-1133">Transmembrane helix</keyword>
<reference evidence="4" key="2">
    <citation type="journal article" date="2021" name="Front. Microbiol.">
        <title>Comprehensive Comparative Genomics and Phenotyping of Methylobacterium Species.</title>
        <authorList>
            <person name="Alessa O."/>
            <person name="Ogura Y."/>
            <person name="Fujitani Y."/>
            <person name="Takami H."/>
            <person name="Hayashi T."/>
            <person name="Sahin N."/>
            <person name="Tani A."/>
        </authorList>
    </citation>
    <scope>NUCLEOTIDE SEQUENCE</scope>
    <source>
        <strain evidence="4">DSM 22415</strain>
    </source>
</reference>
<evidence type="ECO:0000256" key="2">
    <source>
        <dbReference type="SAM" id="Phobius"/>
    </source>
</evidence>
<dbReference type="Gene3D" id="2.40.10.220">
    <property type="entry name" value="predicted glycosyltransferase like domains"/>
    <property type="match status" value="1"/>
</dbReference>
<evidence type="ECO:0000313" key="4">
    <source>
        <dbReference type="EMBL" id="GJD58949.1"/>
    </source>
</evidence>
<name>A0A564FS54_9HYPH</name>
<evidence type="ECO:0000313" key="5">
    <source>
        <dbReference type="EMBL" id="VUF10574.1"/>
    </source>
</evidence>
<proteinExistence type="predicted"/>
<dbReference type="GO" id="GO:0035438">
    <property type="term" value="F:cyclic-di-GMP binding"/>
    <property type="evidence" value="ECO:0007669"/>
    <property type="project" value="InterPro"/>
</dbReference>
<keyword evidence="7" id="KW-1185">Reference proteome</keyword>
<feature type="region of interest" description="Disordered" evidence="1">
    <location>
        <begin position="103"/>
        <end position="126"/>
    </location>
</feature>